<evidence type="ECO:0000256" key="12">
    <source>
        <dbReference type="PIRNR" id="PIRNR006621"/>
    </source>
</evidence>
<dbReference type="Pfam" id="PF01207">
    <property type="entry name" value="Dus"/>
    <property type="match status" value="1"/>
</dbReference>
<evidence type="ECO:0000256" key="14">
    <source>
        <dbReference type="PIRSR" id="PIRSR006621-2"/>
    </source>
</evidence>
<evidence type="ECO:0000256" key="9">
    <source>
        <dbReference type="ARBA" id="ARBA00023002"/>
    </source>
</evidence>
<keyword evidence="5 12" id="KW-0288">FMN</keyword>
<comment type="cofactor">
    <cofactor evidence="1 12 14">
        <name>FMN</name>
        <dbReference type="ChEBI" id="CHEBI:58210"/>
    </cofactor>
</comment>
<dbReference type="InterPro" id="IPR018517">
    <property type="entry name" value="tRNA_hU_synthase_CS"/>
</dbReference>
<name>A0AA94WMB3_9BACI</name>
<accession>A0AA94WMB3</accession>
<dbReference type="GO" id="GO:0000049">
    <property type="term" value="F:tRNA binding"/>
    <property type="evidence" value="ECO:0007669"/>
    <property type="project" value="UniProtKB-KW"/>
</dbReference>
<keyword evidence="8" id="KW-0694">RNA-binding</keyword>
<dbReference type="PROSITE" id="PS01136">
    <property type="entry name" value="UPF0034"/>
    <property type="match status" value="1"/>
</dbReference>
<evidence type="ECO:0000256" key="11">
    <source>
        <dbReference type="ARBA" id="ARBA00048802"/>
    </source>
</evidence>
<dbReference type="GO" id="GO:0050660">
    <property type="term" value="F:flavin adenine dinucleotide binding"/>
    <property type="evidence" value="ECO:0007669"/>
    <property type="project" value="InterPro"/>
</dbReference>
<feature type="domain" description="DUS-like FMN-binding" evidence="15">
    <location>
        <begin position="23"/>
        <end position="321"/>
    </location>
</feature>
<dbReference type="SUPFAM" id="SSF51395">
    <property type="entry name" value="FMN-linked oxidoreductases"/>
    <property type="match status" value="1"/>
</dbReference>
<dbReference type="InterPro" id="IPR001269">
    <property type="entry name" value="DUS_fam"/>
</dbReference>
<evidence type="ECO:0000259" key="15">
    <source>
        <dbReference type="Pfam" id="PF01207"/>
    </source>
</evidence>
<protein>
    <recommendedName>
        <fullName evidence="12">tRNA-dihydrouridine synthase</fullName>
        <ecNumber evidence="12">1.3.1.-</ecNumber>
    </recommendedName>
</protein>
<keyword evidence="7" id="KW-0521">NADP</keyword>
<comment type="similarity">
    <text evidence="12">Belongs to the dus family.</text>
</comment>
<reference evidence="16 17" key="1">
    <citation type="submission" date="2019-08" db="EMBL/GenBank/DDBJ databases">
        <title>Bacillus genomes from the desert of Cuatro Cienegas, Coahuila.</title>
        <authorList>
            <person name="Olmedo-Alvarez G."/>
        </authorList>
    </citation>
    <scope>NUCLEOTIDE SEQUENCE [LARGE SCALE GENOMIC DNA]</scope>
    <source>
        <strain evidence="16 17">CH88_3T</strain>
    </source>
</reference>
<evidence type="ECO:0000256" key="13">
    <source>
        <dbReference type="PIRSR" id="PIRSR006621-1"/>
    </source>
</evidence>
<dbReference type="RefSeq" id="WP_148965990.1">
    <property type="nucleotide sequence ID" value="NZ_VTEU01000004.1"/>
</dbReference>
<feature type="binding site" evidence="14">
    <location>
        <position position="179"/>
    </location>
    <ligand>
        <name>FMN</name>
        <dbReference type="ChEBI" id="CHEBI:58210"/>
    </ligand>
</feature>
<dbReference type="CDD" id="cd02801">
    <property type="entry name" value="DUS_like_FMN"/>
    <property type="match status" value="1"/>
</dbReference>
<evidence type="ECO:0000256" key="4">
    <source>
        <dbReference type="ARBA" id="ARBA00022630"/>
    </source>
</evidence>
<keyword evidence="3" id="KW-0820">tRNA-binding</keyword>
<dbReference type="Gene3D" id="1.10.1200.80">
    <property type="entry name" value="Putative flavin oxidoreducatase, domain 2"/>
    <property type="match status" value="1"/>
</dbReference>
<keyword evidence="14" id="KW-0547">Nucleotide-binding</keyword>
<evidence type="ECO:0000256" key="3">
    <source>
        <dbReference type="ARBA" id="ARBA00022555"/>
    </source>
</evidence>
<dbReference type="Gene3D" id="3.20.20.70">
    <property type="entry name" value="Aldolase class I"/>
    <property type="match status" value="1"/>
</dbReference>
<dbReference type="EMBL" id="VTEU01000004">
    <property type="protein sequence ID" value="TYS58475.1"/>
    <property type="molecule type" value="Genomic_DNA"/>
</dbReference>
<comment type="caution">
    <text evidence="16">The sequence shown here is derived from an EMBL/GenBank/DDBJ whole genome shotgun (WGS) entry which is preliminary data.</text>
</comment>
<evidence type="ECO:0000256" key="10">
    <source>
        <dbReference type="ARBA" id="ARBA00048205"/>
    </source>
</evidence>
<evidence type="ECO:0000313" key="16">
    <source>
        <dbReference type="EMBL" id="TYS58475.1"/>
    </source>
</evidence>
<feature type="active site" description="Proton donor" evidence="13">
    <location>
        <position position="112"/>
    </location>
</feature>
<proteinExistence type="inferred from homology"/>
<evidence type="ECO:0000256" key="8">
    <source>
        <dbReference type="ARBA" id="ARBA00022884"/>
    </source>
</evidence>
<feature type="binding site" evidence="14">
    <location>
        <position position="150"/>
    </location>
    <ligand>
        <name>FMN</name>
        <dbReference type="ChEBI" id="CHEBI:58210"/>
    </ligand>
</feature>
<dbReference type="PIRSF" id="PIRSF006621">
    <property type="entry name" value="Dus"/>
    <property type="match status" value="1"/>
</dbReference>
<dbReference type="PANTHER" id="PTHR11082:SF25">
    <property type="entry name" value="DUS-LIKE FMN-BINDING DOMAIN-CONTAINING PROTEIN"/>
    <property type="match status" value="1"/>
</dbReference>
<evidence type="ECO:0000256" key="2">
    <source>
        <dbReference type="ARBA" id="ARBA00002790"/>
    </source>
</evidence>
<evidence type="ECO:0000313" key="17">
    <source>
        <dbReference type="Proteomes" id="UP000323393"/>
    </source>
</evidence>
<keyword evidence="6 12" id="KW-0819">tRNA processing</keyword>
<gene>
    <name evidence="16" type="ORF">FZC74_11745</name>
</gene>
<comment type="catalytic activity">
    <reaction evidence="11">
        <text>a 5,6-dihydrouridine in tRNA + NAD(+) = a uridine in tRNA + NADH + H(+)</text>
        <dbReference type="Rhea" id="RHEA:54452"/>
        <dbReference type="Rhea" id="RHEA-COMP:13339"/>
        <dbReference type="Rhea" id="RHEA-COMP:13887"/>
        <dbReference type="ChEBI" id="CHEBI:15378"/>
        <dbReference type="ChEBI" id="CHEBI:57540"/>
        <dbReference type="ChEBI" id="CHEBI:57945"/>
        <dbReference type="ChEBI" id="CHEBI:65315"/>
        <dbReference type="ChEBI" id="CHEBI:74443"/>
    </reaction>
</comment>
<keyword evidence="9 12" id="KW-0560">Oxidoreductase</keyword>
<sequence>MRGFEFDMIDNFWRELPKPFFVLAPMEDVTDVVFRTVVRKAGRPDVFFTEFTNSDSYCHPEGKDSVRGRLLFTEEEQPMVAHIWGDNPEYFRQMSIGMAELGFKGIDINMGCPVPNVATRGKGSGLIQRPDVAAELIQAAKAGGLPVSVKTRLGFTEVDEWKEWLKHILEQDIANLSIHLRTRKEMSEVDAHWELIPEIKELRDRIAPETLLTINGDIPNRQVGQELAEKYGIDGVMIGRGIFKNPFAFEKEAKEHTSKEYLDLLRLQLDLQDHYAEIVPRNMSKLHRFFKIYVKGFRGAGELRNQLMNTKSTDEVRELLDEFESGL</sequence>
<dbReference type="GO" id="GO:0017150">
    <property type="term" value="F:tRNA dihydrouridine synthase activity"/>
    <property type="evidence" value="ECO:0007669"/>
    <property type="project" value="InterPro"/>
</dbReference>
<comment type="function">
    <text evidence="2 12">Catalyzes the synthesis of 5,6-dihydrouridine (D), a modified base found in the D-loop of most tRNAs, via the reduction of the C5-C6 double bond in target uridines.</text>
</comment>
<keyword evidence="4 12" id="KW-0285">Flavoprotein</keyword>
<comment type="catalytic activity">
    <reaction evidence="10">
        <text>a 5,6-dihydrouridine in tRNA + NADP(+) = a uridine in tRNA + NADPH + H(+)</text>
        <dbReference type="Rhea" id="RHEA:23624"/>
        <dbReference type="Rhea" id="RHEA-COMP:13339"/>
        <dbReference type="Rhea" id="RHEA-COMP:13887"/>
        <dbReference type="ChEBI" id="CHEBI:15378"/>
        <dbReference type="ChEBI" id="CHEBI:57783"/>
        <dbReference type="ChEBI" id="CHEBI:58349"/>
        <dbReference type="ChEBI" id="CHEBI:65315"/>
        <dbReference type="ChEBI" id="CHEBI:74443"/>
    </reaction>
</comment>
<dbReference type="Proteomes" id="UP000323393">
    <property type="component" value="Unassembled WGS sequence"/>
</dbReference>
<evidence type="ECO:0000256" key="6">
    <source>
        <dbReference type="ARBA" id="ARBA00022694"/>
    </source>
</evidence>
<feature type="binding site" evidence="14">
    <location>
        <begin position="239"/>
        <end position="240"/>
    </location>
    <ligand>
        <name>FMN</name>
        <dbReference type="ChEBI" id="CHEBI:58210"/>
    </ligand>
</feature>
<dbReference type="InterPro" id="IPR013785">
    <property type="entry name" value="Aldolase_TIM"/>
</dbReference>
<dbReference type="InterPro" id="IPR035587">
    <property type="entry name" value="DUS-like_FMN-bd"/>
</dbReference>
<evidence type="ECO:0000256" key="1">
    <source>
        <dbReference type="ARBA" id="ARBA00001917"/>
    </source>
</evidence>
<organism evidence="16 17">
    <name type="scientific">Sutcliffiella horikoshii</name>
    <dbReference type="NCBI Taxonomy" id="79883"/>
    <lineage>
        <taxon>Bacteria</taxon>
        <taxon>Bacillati</taxon>
        <taxon>Bacillota</taxon>
        <taxon>Bacilli</taxon>
        <taxon>Bacillales</taxon>
        <taxon>Bacillaceae</taxon>
        <taxon>Sutcliffiella</taxon>
    </lineage>
</organism>
<dbReference type="InterPro" id="IPR024036">
    <property type="entry name" value="tRNA-dHydroUridine_Synthase_C"/>
</dbReference>
<dbReference type="AlphaFoldDB" id="A0AA94WMB3"/>
<dbReference type="EC" id="1.3.1.-" evidence="12"/>
<evidence type="ECO:0000256" key="7">
    <source>
        <dbReference type="ARBA" id="ARBA00022857"/>
    </source>
</evidence>
<evidence type="ECO:0000256" key="5">
    <source>
        <dbReference type="ARBA" id="ARBA00022643"/>
    </source>
</evidence>
<dbReference type="PANTHER" id="PTHR11082">
    <property type="entry name" value="TRNA-DIHYDROURIDINE SYNTHASE"/>
    <property type="match status" value="1"/>
</dbReference>